<dbReference type="InterPro" id="IPR001611">
    <property type="entry name" value="Leu-rich_rpt"/>
</dbReference>
<reference evidence="6" key="1">
    <citation type="journal article" date="2017" name="Nat. Commun.">
        <title>The asparagus genome sheds light on the origin and evolution of a young Y chromosome.</title>
        <authorList>
            <person name="Harkess A."/>
            <person name="Zhou J."/>
            <person name="Xu C."/>
            <person name="Bowers J.E."/>
            <person name="Van der Hulst R."/>
            <person name="Ayyampalayam S."/>
            <person name="Mercati F."/>
            <person name="Riccardi P."/>
            <person name="McKain M.R."/>
            <person name="Kakrana A."/>
            <person name="Tang H."/>
            <person name="Ray J."/>
            <person name="Groenendijk J."/>
            <person name="Arikit S."/>
            <person name="Mathioni S.M."/>
            <person name="Nakano M."/>
            <person name="Shan H."/>
            <person name="Telgmann-Rauber A."/>
            <person name="Kanno A."/>
            <person name="Yue Z."/>
            <person name="Chen H."/>
            <person name="Li W."/>
            <person name="Chen Y."/>
            <person name="Xu X."/>
            <person name="Zhang Y."/>
            <person name="Luo S."/>
            <person name="Chen H."/>
            <person name="Gao J."/>
            <person name="Mao Z."/>
            <person name="Pires J.C."/>
            <person name="Luo M."/>
            <person name="Kudrna D."/>
            <person name="Wing R.A."/>
            <person name="Meyers B.C."/>
            <person name="Yi K."/>
            <person name="Kong H."/>
            <person name="Lavrijsen P."/>
            <person name="Sunseri F."/>
            <person name="Falavigna A."/>
            <person name="Ye Y."/>
            <person name="Leebens-Mack J.H."/>
            <person name="Chen G."/>
        </authorList>
    </citation>
    <scope>NUCLEOTIDE SEQUENCE [LARGE SCALE GENOMIC DNA]</scope>
    <source>
        <strain evidence="6">cv. DH0086</strain>
    </source>
</reference>
<dbReference type="PANTHER" id="PTHR48007:SF76">
    <property type="entry name" value="OS03G0145102 PROTEIN"/>
    <property type="match status" value="1"/>
</dbReference>
<evidence type="ECO:0000256" key="3">
    <source>
        <dbReference type="SAM" id="SignalP"/>
    </source>
</evidence>
<dbReference type="SUPFAM" id="SSF52058">
    <property type="entry name" value="L domain-like"/>
    <property type="match status" value="1"/>
</dbReference>
<keyword evidence="1" id="KW-0433">Leucine-rich repeat</keyword>
<feature type="domain" description="Leucine-rich repeat-containing N-terminal plant-type" evidence="4">
    <location>
        <begin position="22"/>
        <end position="47"/>
    </location>
</feature>
<dbReference type="EMBL" id="CM007382">
    <property type="protein sequence ID" value="ONK77161.1"/>
    <property type="molecule type" value="Genomic_DNA"/>
</dbReference>
<dbReference type="Pfam" id="PF08263">
    <property type="entry name" value="LRRNT_2"/>
    <property type="match status" value="1"/>
</dbReference>
<sequence>MNSFSLLSLLLLPPLLCLSQPLNPDQLGLLVFKSSLVDPTSSLSSWSQRLRRPGKLGATTNATPNPAAFTSLNLSSLNLSGELGRGLLNVRCLQTLSLSDNNLTGPLNPSLAQLPNLTRIDFSRNGLSGGIPISFFSQCGGLIDVSLAGNSFLL</sequence>
<evidence type="ECO:0000259" key="4">
    <source>
        <dbReference type="Pfam" id="PF08263"/>
    </source>
</evidence>
<feature type="chain" id="PRO_5024429831" description="Leucine-rich repeat-containing N-terminal plant-type domain-containing protein" evidence="3">
    <location>
        <begin position="20"/>
        <end position="154"/>
    </location>
</feature>
<dbReference type="InterPro" id="IPR013210">
    <property type="entry name" value="LRR_N_plant-typ"/>
</dbReference>
<dbReference type="Pfam" id="PF00560">
    <property type="entry name" value="LRR_1"/>
    <property type="match status" value="2"/>
</dbReference>
<proteinExistence type="predicted"/>
<protein>
    <recommendedName>
        <fullName evidence="4">Leucine-rich repeat-containing N-terminal plant-type domain-containing protein</fullName>
    </recommendedName>
</protein>
<dbReference type="Gramene" id="ONK77161">
    <property type="protein sequence ID" value="ONK77161"/>
    <property type="gene ID" value="A4U43_C02F3720"/>
</dbReference>
<evidence type="ECO:0000256" key="2">
    <source>
        <dbReference type="ARBA" id="ARBA00022737"/>
    </source>
</evidence>
<keyword evidence="3" id="KW-0732">Signal</keyword>
<dbReference type="AlphaFoldDB" id="A0A5P1FKG3"/>
<keyword evidence="2" id="KW-0677">Repeat</keyword>
<gene>
    <name evidence="5" type="ORF">A4U43_C02F3720</name>
</gene>
<evidence type="ECO:0000256" key="1">
    <source>
        <dbReference type="ARBA" id="ARBA00022614"/>
    </source>
</evidence>
<feature type="signal peptide" evidence="3">
    <location>
        <begin position="1"/>
        <end position="19"/>
    </location>
</feature>
<dbReference type="Gene3D" id="3.80.10.10">
    <property type="entry name" value="Ribonuclease Inhibitor"/>
    <property type="match status" value="1"/>
</dbReference>
<organism evidence="5 6">
    <name type="scientific">Asparagus officinalis</name>
    <name type="common">Garden asparagus</name>
    <dbReference type="NCBI Taxonomy" id="4686"/>
    <lineage>
        <taxon>Eukaryota</taxon>
        <taxon>Viridiplantae</taxon>
        <taxon>Streptophyta</taxon>
        <taxon>Embryophyta</taxon>
        <taxon>Tracheophyta</taxon>
        <taxon>Spermatophyta</taxon>
        <taxon>Magnoliopsida</taxon>
        <taxon>Liliopsida</taxon>
        <taxon>Asparagales</taxon>
        <taxon>Asparagaceae</taxon>
        <taxon>Asparagoideae</taxon>
        <taxon>Asparagus</taxon>
    </lineage>
</organism>
<dbReference type="InterPro" id="IPR046959">
    <property type="entry name" value="PRK1-6/SRF4-like"/>
</dbReference>
<evidence type="ECO:0000313" key="6">
    <source>
        <dbReference type="Proteomes" id="UP000243459"/>
    </source>
</evidence>
<dbReference type="PANTHER" id="PTHR48007">
    <property type="entry name" value="LEUCINE-RICH REPEAT RECEPTOR-LIKE PROTEIN KINASE PXC1"/>
    <property type="match status" value="1"/>
</dbReference>
<accession>A0A5P1FKG3</accession>
<dbReference type="InterPro" id="IPR032675">
    <property type="entry name" value="LRR_dom_sf"/>
</dbReference>
<name>A0A5P1FKG3_ASPOF</name>
<evidence type="ECO:0000313" key="5">
    <source>
        <dbReference type="EMBL" id="ONK77161.1"/>
    </source>
</evidence>
<keyword evidence="6" id="KW-1185">Reference proteome</keyword>
<dbReference type="Proteomes" id="UP000243459">
    <property type="component" value="Chromosome 2"/>
</dbReference>